<dbReference type="EMBL" id="MT142089">
    <property type="protein sequence ID" value="QJA74313.1"/>
    <property type="molecule type" value="Genomic_DNA"/>
</dbReference>
<organism evidence="2">
    <name type="scientific">viral metagenome</name>
    <dbReference type="NCBI Taxonomy" id="1070528"/>
    <lineage>
        <taxon>unclassified sequences</taxon>
        <taxon>metagenomes</taxon>
        <taxon>organismal metagenomes</taxon>
    </lineage>
</organism>
<protein>
    <submittedName>
        <fullName evidence="2">Uncharacterized protein</fullName>
    </submittedName>
</protein>
<sequence length="63" mass="7011">MTDPTTGEEVTGIAIQVFHTEDSTVEEKFMQSQLGNYKMGRDYSFCVECWIDSLMGDKKPGGA</sequence>
<reference evidence="2" key="1">
    <citation type="submission" date="2020-03" db="EMBL/GenBank/DDBJ databases">
        <title>The deep terrestrial virosphere.</title>
        <authorList>
            <person name="Holmfeldt K."/>
            <person name="Nilsson E."/>
            <person name="Simone D."/>
            <person name="Lopez-Fernandez M."/>
            <person name="Wu X."/>
            <person name="de Brujin I."/>
            <person name="Lundin D."/>
            <person name="Andersson A."/>
            <person name="Bertilsson S."/>
            <person name="Dopson M."/>
        </authorList>
    </citation>
    <scope>NUCLEOTIDE SEQUENCE</scope>
    <source>
        <strain evidence="2">MM415A02049</strain>
        <strain evidence="1">MM415B01567</strain>
    </source>
</reference>
<gene>
    <name evidence="2" type="ORF">MM415A02049_0009</name>
    <name evidence="1" type="ORF">MM415B01567_0008</name>
</gene>
<name>A0A6M3JWC8_9ZZZZ</name>
<dbReference type="AlphaFoldDB" id="A0A6M3JWC8"/>
<evidence type="ECO:0000313" key="1">
    <source>
        <dbReference type="EMBL" id="QJA57768.1"/>
    </source>
</evidence>
<accession>A0A6M3JWC8</accession>
<dbReference type="EMBL" id="MT141291">
    <property type="protein sequence ID" value="QJA57768.1"/>
    <property type="molecule type" value="Genomic_DNA"/>
</dbReference>
<evidence type="ECO:0000313" key="2">
    <source>
        <dbReference type="EMBL" id="QJA74313.1"/>
    </source>
</evidence>
<proteinExistence type="predicted"/>